<sequence length="194" mass="22516">MIKIGLTGGIGSGKSTALSFFEEFGFNVQDCDDVVAEIYRSCEDFRMNLLTRFGERILSEGKIDKKKIAKIVFEDEKERQWLNSQLHQRVRDEVKNNYQEDKINIVAVPLLHEAGWDKSFDSTVCVWCPHTTRVERLKQRGFSPQQSQARIDAQMSQDEKMERSNFAIINDFDINNLRAQCLELSKKFKSIDKK</sequence>
<dbReference type="GO" id="GO:0004140">
    <property type="term" value="F:dephospho-CoA kinase activity"/>
    <property type="evidence" value="ECO:0007669"/>
    <property type="project" value="UniProtKB-UniRule"/>
</dbReference>
<dbReference type="PROSITE" id="PS51219">
    <property type="entry name" value="DPCK"/>
    <property type="match status" value="1"/>
</dbReference>
<evidence type="ECO:0000256" key="2">
    <source>
        <dbReference type="ARBA" id="ARBA00022741"/>
    </source>
</evidence>
<dbReference type="Gene3D" id="3.40.50.300">
    <property type="entry name" value="P-loop containing nucleotide triphosphate hydrolases"/>
    <property type="match status" value="1"/>
</dbReference>
<dbReference type="CDD" id="cd02022">
    <property type="entry name" value="DPCK"/>
    <property type="match status" value="1"/>
</dbReference>
<comment type="catalytic activity">
    <reaction evidence="5">
        <text>3'-dephospho-CoA + ATP = ADP + CoA + H(+)</text>
        <dbReference type="Rhea" id="RHEA:18245"/>
        <dbReference type="ChEBI" id="CHEBI:15378"/>
        <dbReference type="ChEBI" id="CHEBI:30616"/>
        <dbReference type="ChEBI" id="CHEBI:57287"/>
        <dbReference type="ChEBI" id="CHEBI:57328"/>
        <dbReference type="ChEBI" id="CHEBI:456216"/>
        <dbReference type="EC" id="2.7.1.24"/>
    </reaction>
</comment>
<organism evidence="7 8">
    <name type="scientific">Lentisphaera araneosa HTCC2155</name>
    <dbReference type="NCBI Taxonomy" id="313628"/>
    <lineage>
        <taxon>Bacteria</taxon>
        <taxon>Pseudomonadati</taxon>
        <taxon>Lentisphaerota</taxon>
        <taxon>Lentisphaeria</taxon>
        <taxon>Lentisphaerales</taxon>
        <taxon>Lentisphaeraceae</taxon>
        <taxon>Lentisphaera</taxon>
    </lineage>
</organism>
<evidence type="ECO:0000256" key="4">
    <source>
        <dbReference type="ARBA" id="ARBA00022993"/>
    </source>
</evidence>
<comment type="function">
    <text evidence="5">Catalyzes the phosphorylation of the 3'-hydroxyl group of dephosphocoenzyme A to form coenzyme A.</text>
</comment>
<dbReference type="AlphaFoldDB" id="A6DIN6"/>
<protein>
    <recommendedName>
        <fullName evidence="5 6">Dephospho-CoA kinase</fullName>
        <ecNumber evidence="5 6">2.7.1.24</ecNumber>
    </recommendedName>
    <alternativeName>
        <fullName evidence="5">Dephosphocoenzyme A kinase</fullName>
    </alternativeName>
</protein>
<comment type="caution">
    <text evidence="7">The sequence shown here is derived from an EMBL/GenBank/DDBJ whole genome shotgun (WGS) entry which is preliminary data.</text>
</comment>
<comment type="pathway">
    <text evidence="5">Cofactor biosynthesis; coenzyme A biosynthesis; CoA from (R)-pantothenate: step 5/5.</text>
</comment>
<dbReference type="Proteomes" id="UP000004947">
    <property type="component" value="Unassembled WGS sequence"/>
</dbReference>
<dbReference type="EMBL" id="ABCK01000005">
    <property type="protein sequence ID" value="EDM28322.1"/>
    <property type="molecule type" value="Genomic_DNA"/>
</dbReference>
<dbReference type="InterPro" id="IPR001977">
    <property type="entry name" value="Depp_CoAkinase"/>
</dbReference>
<dbReference type="OrthoDB" id="9812943at2"/>
<dbReference type="GO" id="GO:0005524">
    <property type="term" value="F:ATP binding"/>
    <property type="evidence" value="ECO:0007669"/>
    <property type="project" value="UniProtKB-UniRule"/>
</dbReference>
<dbReference type="SUPFAM" id="SSF52540">
    <property type="entry name" value="P-loop containing nucleoside triphosphate hydrolases"/>
    <property type="match status" value="1"/>
</dbReference>
<feature type="binding site" evidence="5">
    <location>
        <begin position="11"/>
        <end position="16"/>
    </location>
    <ligand>
        <name>ATP</name>
        <dbReference type="ChEBI" id="CHEBI:30616"/>
    </ligand>
</feature>
<dbReference type="InterPro" id="IPR027417">
    <property type="entry name" value="P-loop_NTPase"/>
</dbReference>
<keyword evidence="3 5" id="KW-0067">ATP-binding</keyword>
<keyword evidence="2 5" id="KW-0547">Nucleotide-binding</keyword>
<dbReference type="EC" id="2.7.1.24" evidence="5 6"/>
<gene>
    <name evidence="5" type="primary">coaE</name>
    <name evidence="7" type="ORF">LNTAR_10416</name>
</gene>
<evidence type="ECO:0000313" key="8">
    <source>
        <dbReference type="Proteomes" id="UP000004947"/>
    </source>
</evidence>
<keyword evidence="4 5" id="KW-0173">Coenzyme A biosynthesis</keyword>
<evidence type="ECO:0000256" key="6">
    <source>
        <dbReference type="NCBIfam" id="TIGR00152"/>
    </source>
</evidence>
<comment type="similarity">
    <text evidence="1 5">Belongs to the CoaE family.</text>
</comment>
<keyword evidence="5" id="KW-0963">Cytoplasm</keyword>
<accession>A6DIN6</accession>
<evidence type="ECO:0000256" key="3">
    <source>
        <dbReference type="ARBA" id="ARBA00022840"/>
    </source>
</evidence>
<keyword evidence="8" id="KW-1185">Reference proteome</keyword>
<name>A6DIN6_9BACT</name>
<dbReference type="HAMAP" id="MF_00376">
    <property type="entry name" value="Dephospho_CoA_kinase"/>
    <property type="match status" value="1"/>
</dbReference>
<evidence type="ECO:0000256" key="5">
    <source>
        <dbReference type="HAMAP-Rule" id="MF_00376"/>
    </source>
</evidence>
<dbReference type="eggNOG" id="COG0237">
    <property type="taxonomic scope" value="Bacteria"/>
</dbReference>
<keyword evidence="5" id="KW-0808">Transferase</keyword>
<dbReference type="PANTHER" id="PTHR10695:SF46">
    <property type="entry name" value="BIFUNCTIONAL COENZYME A SYNTHASE-RELATED"/>
    <property type="match status" value="1"/>
</dbReference>
<reference evidence="7 8" key="1">
    <citation type="journal article" date="2010" name="J. Bacteriol.">
        <title>Genome sequence of Lentisphaera araneosa HTCC2155T, the type species of the order Lentisphaerales in the phylum Lentisphaerae.</title>
        <authorList>
            <person name="Thrash J.C."/>
            <person name="Cho J.C."/>
            <person name="Vergin K.L."/>
            <person name="Morris R.M."/>
            <person name="Giovannoni S.J."/>
        </authorList>
    </citation>
    <scope>NUCLEOTIDE SEQUENCE [LARGE SCALE GENOMIC DNA]</scope>
    <source>
        <strain evidence="7 8">HTCC2155</strain>
    </source>
</reference>
<dbReference type="GO" id="GO:0005737">
    <property type="term" value="C:cytoplasm"/>
    <property type="evidence" value="ECO:0007669"/>
    <property type="project" value="UniProtKB-SubCell"/>
</dbReference>
<proteinExistence type="inferred from homology"/>
<dbReference type="GO" id="GO:0015937">
    <property type="term" value="P:coenzyme A biosynthetic process"/>
    <property type="evidence" value="ECO:0007669"/>
    <property type="project" value="UniProtKB-UniRule"/>
</dbReference>
<dbReference type="NCBIfam" id="TIGR00152">
    <property type="entry name" value="dephospho-CoA kinase"/>
    <property type="match status" value="1"/>
</dbReference>
<dbReference type="PANTHER" id="PTHR10695">
    <property type="entry name" value="DEPHOSPHO-COA KINASE-RELATED"/>
    <property type="match status" value="1"/>
</dbReference>
<dbReference type="UniPathway" id="UPA00241">
    <property type="reaction ID" value="UER00356"/>
</dbReference>
<dbReference type="RefSeq" id="WP_007277765.1">
    <property type="nucleotide sequence ID" value="NZ_ABCK01000005.1"/>
</dbReference>
<comment type="subcellular location">
    <subcellularLocation>
        <location evidence="5">Cytoplasm</location>
    </subcellularLocation>
</comment>
<dbReference type="Pfam" id="PF01121">
    <property type="entry name" value="CoaE"/>
    <property type="match status" value="1"/>
</dbReference>
<evidence type="ECO:0000256" key="1">
    <source>
        <dbReference type="ARBA" id="ARBA00009018"/>
    </source>
</evidence>
<keyword evidence="5" id="KW-0418">Kinase</keyword>
<dbReference type="STRING" id="313628.LNTAR_10416"/>
<evidence type="ECO:0000313" key="7">
    <source>
        <dbReference type="EMBL" id="EDM28322.1"/>
    </source>
</evidence>